<evidence type="ECO:0000313" key="8">
    <source>
        <dbReference type="Proteomes" id="UP000435877"/>
    </source>
</evidence>
<dbReference type="Proteomes" id="UP000435877">
    <property type="component" value="Unassembled WGS sequence"/>
</dbReference>
<dbReference type="OrthoDB" id="5982141at2"/>
<dbReference type="GO" id="GO:0003700">
    <property type="term" value="F:DNA-binding transcription factor activity"/>
    <property type="evidence" value="ECO:0007669"/>
    <property type="project" value="TreeGrafter"/>
</dbReference>
<evidence type="ECO:0000313" key="6">
    <source>
        <dbReference type="EMBL" id="CAA0087047.1"/>
    </source>
</evidence>
<dbReference type="Pfam" id="PF00440">
    <property type="entry name" value="TetR_N"/>
    <property type="match status" value="1"/>
</dbReference>
<feature type="DNA-binding region" description="H-T-H motif" evidence="4">
    <location>
        <begin position="32"/>
        <end position="51"/>
    </location>
</feature>
<dbReference type="RefSeq" id="WP_159267814.1">
    <property type="nucleotide sequence ID" value="NZ_CACSIK010000001.1"/>
</dbReference>
<gene>
    <name evidence="6" type="primary">ttgR_1</name>
    <name evidence="7" type="synonym">ttgR_2</name>
    <name evidence="6" type="ORF">IHBHHGIJ_01197</name>
    <name evidence="7" type="ORF">KFEGEMFD_02937</name>
</gene>
<dbReference type="PANTHER" id="PTHR30055">
    <property type="entry name" value="HTH-TYPE TRANSCRIPTIONAL REGULATOR RUTR"/>
    <property type="match status" value="1"/>
</dbReference>
<dbReference type="PROSITE" id="PS50977">
    <property type="entry name" value="HTH_TETR_2"/>
    <property type="match status" value="1"/>
</dbReference>
<evidence type="ECO:0000313" key="7">
    <source>
        <dbReference type="EMBL" id="CAA0113969.1"/>
    </source>
</evidence>
<dbReference type="SUPFAM" id="SSF46689">
    <property type="entry name" value="Homeodomain-like"/>
    <property type="match status" value="1"/>
</dbReference>
<evidence type="ECO:0000256" key="4">
    <source>
        <dbReference type="PROSITE-ProRule" id="PRU00335"/>
    </source>
</evidence>
<dbReference type="Proteomes" id="UP000439591">
    <property type="component" value="Unassembled WGS sequence"/>
</dbReference>
<keyword evidence="1" id="KW-0805">Transcription regulation</keyword>
<dbReference type="SUPFAM" id="SSF48498">
    <property type="entry name" value="Tetracyclin repressor-like, C-terminal domain"/>
    <property type="match status" value="1"/>
</dbReference>
<feature type="domain" description="HTH tetR-type" evidence="5">
    <location>
        <begin position="9"/>
        <end position="69"/>
    </location>
</feature>
<evidence type="ECO:0000259" key="5">
    <source>
        <dbReference type="PROSITE" id="PS50977"/>
    </source>
</evidence>
<sequence>MKRCKADSEQTRSSILDAAGEIFAQKGITRTRLTDVASAAGVTRGAIYWHFKDKEALIEAMMDRVGAPTDAALEALSNRQDSEIQSLDMLRDVIIEAFIRTNQLPALEQITRFVFRYALCNESESLNARIDQDRELALDRLQRFFSKAQKAGLVKKDINPQCLAIHIRAHILGIFQHHLNTTPTGLSVEYVAASLDLLFEGIKPS</sequence>
<organism evidence="6 8">
    <name type="scientific">Zhongshania aliphaticivorans</name>
    <dbReference type="NCBI Taxonomy" id="1470434"/>
    <lineage>
        <taxon>Bacteria</taxon>
        <taxon>Pseudomonadati</taxon>
        <taxon>Pseudomonadota</taxon>
        <taxon>Gammaproteobacteria</taxon>
        <taxon>Cellvibrionales</taxon>
        <taxon>Spongiibacteraceae</taxon>
        <taxon>Zhongshania</taxon>
    </lineage>
</organism>
<dbReference type="InterPro" id="IPR036271">
    <property type="entry name" value="Tet_transcr_reg_TetR-rel_C_sf"/>
</dbReference>
<dbReference type="Gene3D" id="1.10.357.10">
    <property type="entry name" value="Tetracycline Repressor, domain 2"/>
    <property type="match status" value="1"/>
</dbReference>
<keyword evidence="3" id="KW-0804">Transcription</keyword>
<reference evidence="8 9" key="1">
    <citation type="submission" date="2019-11" db="EMBL/GenBank/DDBJ databases">
        <authorList>
            <person name="Holert J."/>
        </authorList>
    </citation>
    <scope>NUCLEOTIDE SEQUENCE [LARGE SCALE GENOMIC DNA]</scope>
    <source>
        <strain evidence="7">BC3_2A</strain>
        <strain evidence="6">SB11_1A</strain>
    </source>
</reference>
<dbReference type="PANTHER" id="PTHR30055:SF240">
    <property type="entry name" value="HTH-TYPE TRANSCRIPTIONAL REGULATOR ACRR"/>
    <property type="match status" value="1"/>
</dbReference>
<dbReference type="GO" id="GO:0000976">
    <property type="term" value="F:transcription cis-regulatory region binding"/>
    <property type="evidence" value="ECO:0007669"/>
    <property type="project" value="TreeGrafter"/>
</dbReference>
<name>A0A5S9NC84_9GAMM</name>
<evidence type="ECO:0000256" key="3">
    <source>
        <dbReference type="ARBA" id="ARBA00023163"/>
    </source>
</evidence>
<keyword evidence="8" id="KW-1185">Reference proteome</keyword>
<dbReference type="AlphaFoldDB" id="A0A5S9NC84"/>
<keyword evidence="2 4" id="KW-0238">DNA-binding</keyword>
<dbReference type="EMBL" id="CACSIK010000001">
    <property type="protein sequence ID" value="CAA0087047.1"/>
    <property type="molecule type" value="Genomic_DNA"/>
</dbReference>
<dbReference type="EMBL" id="CACSIM010000005">
    <property type="protein sequence ID" value="CAA0113969.1"/>
    <property type="molecule type" value="Genomic_DNA"/>
</dbReference>
<evidence type="ECO:0000313" key="9">
    <source>
        <dbReference type="Proteomes" id="UP000439591"/>
    </source>
</evidence>
<proteinExistence type="predicted"/>
<dbReference type="InterPro" id="IPR009057">
    <property type="entry name" value="Homeodomain-like_sf"/>
</dbReference>
<evidence type="ECO:0000256" key="1">
    <source>
        <dbReference type="ARBA" id="ARBA00023015"/>
    </source>
</evidence>
<evidence type="ECO:0000256" key="2">
    <source>
        <dbReference type="ARBA" id="ARBA00023125"/>
    </source>
</evidence>
<accession>A0A5S9NC84</accession>
<protein>
    <submittedName>
        <fullName evidence="6">HTH-type transcriptional regulator TtgR</fullName>
    </submittedName>
</protein>
<dbReference type="PRINTS" id="PR00455">
    <property type="entry name" value="HTHTETR"/>
</dbReference>
<dbReference type="InterPro" id="IPR001647">
    <property type="entry name" value="HTH_TetR"/>
</dbReference>
<dbReference type="InterPro" id="IPR050109">
    <property type="entry name" value="HTH-type_TetR-like_transc_reg"/>
</dbReference>